<feature type="region of interest" description="Disordered" evidence="1">
    <location>
        <begin position="1"/>
        <end position="34"/>
    </location>
</feature>
<feature type="compositionally biased region" description="Basic and acidic residues" evidence="1">
    <location>
        <begin position="25"/>
        <end position="34"/>
    </location>
</feature>
<proteinExistence type="predicted"/>
<evidence type="ECO:0000313" key="3">
    <source>
        <dbReference type="EMBL" id="TDD05361.1"/>
    </source>
</evidence>
<dbReference type="Pfam" id="PF04149">
    <property type="entry name" value="DUF397"/>
    <property type="match status" value="1"/>
</dbReference>
<dbReference type="EMBL" id="SMKS01000024">
    <property type="protein sequence ID" value="TDD05361.1"/>
    <property type="molecule type" value="Genomic_DNA"/>
</dbReference>
<feature type="domain" description="DUF397" evidence="2">
    <location>
        <begin position="2"/>
        <end position="32"/>
    </location>
</feature>
<protein>
    <submittedName>
        <fullName evidence="3">DUF397 domain-containing protein</fullName>
    </submittedName>
</protein>
<name>A0A4R4VK45_9PSEU</name>
<comment type="caution">
    <text evidence="3">The sequence shown here is derived from an EMBL/GenBank/DDBJ whole genome shotgun (WGS) entry which is preliminary data.</text>
</comment>
<evidence type="ECO:0000259" key="2">
    <source>
        <dbReference type="Pfam" id="PF04149"/>
    </source>
</evidence>
<dbReference type="OrthoDB" id="3430276at2"/>
<sequence>MWRKSSPVRPEGGDGVEVGFADSGRAVRDTKQGG</sequence>
<evidence type="ECO:0000256" key="1">
    <source>
        <dbReference type="SAM" id="MobiDB-lite"/>
    </source>
</evidence>
<dbReference type="AlphaFoldDB" id="A0A4R4VK45"/>
<reference evidence="3 4" key="1">
    <citation type="submission" date="2019-03" db="EMBL/GenBank/DDBJ databases">
        <title>Draft genome sequences of novel Actinobacteria.</title>
        <authorList>
            <person name="Sahin N."/>
            <person name="Ay H."/>
            <person name="Saygin H."/>
        </authorList>
    </citation>
    <scope>NUCLEOTIDE SEQUENCE [LARGE SCALE GENOMIC DNA]</scope>
    <source>
        <strain evidence="3 4">16K309</strain>
    </source>
</reference>
<gene>
    <name evidence="3" type="ORF">E1181_15660</name>
</gene>
<dbReference type="Proteomes" id="UP000295674">
    <property type="component" value="Unassembled WGS sequence"/>
</dbReference>
<dbReference type="InterPro" id="IPR007278">
    <property type="entry name" value="DUF397"/>
</dbReference>
<accession>A0A4R4VK45</accession>
<organism evidence="3 4">
    <name type="scientific">Saccharopolyspora terrae</name>
    <dbReference type="NCBI Taxonomy" id="2530384"/>
    <lineage>
        <taxon>Bacteria</taxon>
        <taxon>Bacillati</taxon>
        <taxon>Actinomycetota</taxon>
        <taxon>Actinomycetes</taxon>
        <taxon>Pseudonocardiales</taxon>
        <taxon>Pseudonocardiaceae</taxon>
        <taxon>Saccharopolyspora</taxon>
    </lineage>
</organism>
<evidence type="ECO:0000313" key="4">
    <source>
        <dbReference type="Proteomes" id="UP000295674"/>
    </source>
</evidence>
<keyword evidence="4" id="KW-1185">Reference proteome</keyword>